<name>A0A940DIK8_9BACT</name>
<proteinExistence type="predicted"/>
<accession>A0A940DIK8</accession>
<organism evidence="2 3">
    <name type="scientific">Candidatus Aphodosoma intestinipullorum</name>
    <dbReference type="NCBI Taxonomy" id="2840674"/>
    <lineage>
        <taxon>Bacteria</taxon>
        <taxon>Pseudomonadati</taxon>
        <taxon>Bacteroidota</taxon>
        <taxon>Bacteroidia</taxon>
        <taxon>Bacteroidales</taxon>
        <taxon>Candidatus Aphodosoma</taxon>
    </lineage>
</organism>
<keyword evidence="1" id="KW-1133">Transmembrane helix</keyword>
<feature type="transmembrane region" description="Helical" evidence="1">
    <location>
        <begin position="6"/>
        <end position="22"/>
    </location>
</feature>
<reference evidence="2" key="1">
    <citation type="submission" date="2020-10" db="EMBL/GenBank/DDBJ databases">
        <authorList>
            <person name="Gilroy R."/>
        </authorList>
    </citation>
    <scope>NUCLEOTIDE SEQUENCE</scope>
    <source>
        <strain evidence="2">3924</strain>
    </source>
</reference>
<gene>
    <name evidence="2" type="ORF">IAC51_02910</name>
</gene>
<keyword evidence="1" id="KW-0812">Transmembrane</keyword>
<protein>
    <submittedName>
        <fullName evidence="2">Uncharacterized protein</fullName>
    </submittedName>
</protein>
<evidence type="ECO:0000313" key="3">
    <source>
        <dbReference type="Proteomes" id="UP000712007"/>
    </source>
</evidence>
<comment type="caution">
    <text evidence="2">The sequence shown here is derived from an EMBL/GenBank/DDBJ whole genome shotgun (WGS) entry which is preliminary data.</text>
</comment>
<sequence>MEGGNIFVIILVITVAVIQIVAKNRKKAADMEGGQKQPADVLSDTFGDVVYVPENDPAEVVTTTDAASGAPDVVYAPEENTAVVCDGSVPTAAGAEAVNTDPAPHSGNEETVSAAHGECGIDLSDAAEARKAFIYSEIFNRKY</sequence>
<evidence type="ECO:0000313" key="2">
    <source>
        <dbReference type="EMBL" id="MBO8439580.1"/>
    </source>
</evidence>
<dbReference type="AlphaFoldDB" id="A0A940DIK8"/>
<evidence type="ECO:0000256" key="1">
    <source>
        <dbReference type="SAM" id="Phobius"/>
    </source>
</evidence>
<keyword evidence="1" id="KW-0472">Membrane</keyword>
<reference evidence="2" key="2">
    <citation type="journal article" date="2021" name="PeerJ">
        <title>Extensive microbial diversity within the chicken gut microbiome revealed by metagenomics and culture.</title>
        <authorList>
            <person name="Gilroy R."/>
            <person name="Ravi A."/>
            <person name="Getino M."/>
            <person name="Pursley I."/>
            <person name="Horton D.L."/>
            <person name="Alikhan N.F."/>
            <person name="Baker D."/>
            <person name="Gharbi K."/>
            <person name="Hall N."/>
            <person name="Watson M."/>
            <person name="Adriaenssens E.M."/>
            <person name="Foster-Nyarko E."/>
            <person name="Jarju S."/>
            <person name="Secka A."/>
            <person name="Antonio M."/>
            <person name="Oren A."/>
            <person name="Chaudhuri R.R."/>
            <person name="La Ragione R."/>
            <person name="Hildebrand F."/>
            <person name="Pallen M.J."/>
        </authorList>
    </citation>
    <scope>NUCLEOTIDE SEQUENCE</scope>
    <source>
        <strain evidence="2">3924</strain>
    </source>
</reference>
<dbReference type="EMBL" id="JADIMV010000050">
    <property type="protein sequence ID" value="MBO8439580.1"/>
    <property type="molecule type" value="Genomic_DNA"/>
</dbReference>
<dbReference type="Proteomes" id="UP000712007">
    <property type="component" value="Unassembled WGS sequence"/>
</dbReference>